<evidence type="ECO:0000313" key="2">
    <source>
        <dbReference type="EMBL" id="HJD35304.1"/>
    </source>
</evidence>
<keyword evidence="1" id="KW-0472">Membrane</keyword>
<protein>
    <submittedName>
        <fullName evidence="2">DUF1538 domain-containing protein</fullName>
    </submittedName>
</protein>
<feature type="transmembrane region" description="Helical" evidence="1">
    <location>
        <begin position="386"/>
        <end position="408"/>
    </location>
</feature>
<feature type="transmembrane region" description="Helical" evidence="1">
    <location>
        <begin position="131"/>
        <end position="154"/>
    </location>
</feature>
<feature type="transmembrane region" description="Helical" evidence="1">
    <location>
        <begin position="446"/>
        <end position="471"/>
    </location>
</feature>
<feature type="transmembrane region" description="Helical" evidence="1">
    <location>
        <begin position="307"/>
        <end position="329"/>
    </location>
</feature>
<feature type="transmembrane region" description="Helical" evidence="1">
    <location>
        <begin position="58"/>
        <end position="80"/>
    </location>
</feature>
<accession>A0A9D2R6R6</accession>
<reference evidence="2" key="2">
    <citation type="submission" date="2021-04" db="EMBL/GenBank/DDBJ databases">
        <authorList>
            <person name="Gilroy R."/>
        </authorList>
    </citation>
    <scope>NUCLEOTIDE SEQUENCE</scope>
    <source>
        <strain evidence="2">ChiGjej3B3-11674</strain>
    </source>
</reference>
<keyword evidence="1" id="KW-1133">Transmembrane helix</keyword>
<proteinExistence type="predicted"/>
<feature type="transmembrane region" description="Helical" evidence="1">
    <location>
        <begin position="477"/>
        <end position="499"/>
    </location>
</feature>
<feature type="transmembrane region" description="Helical" evidence="1">
    <location>
        <begin position="192"/>
        <end position="213"/>
    </location>
</feature>
<feature type="transmembrane region" description="Helical" evidence="1">
    <location>
        <begin position="101"/>
        <end position="119"/>
    </location>
</feature>
<evidence type="ECO:0000256" key="1">
    <source>
        <dbReference type="SAM" id="Phobius"/>
    </source>
</evidence>
<organism evidence="2 3">
    <name type="scientific">Candidatus Mediterraneibacter tabaqchaliae</name>
    <dbReference type="NCBI Taxonomy" id="2838689"/>
    <lineage>
        <taxon>Bacteria</taxon>
        <taxon>Bacillati</taxon>
        <taxon>Bacillota</taxon>
        <taxon>Clostridia</taxon>
        <taxon>Lachnospirales</taxon>
        <taxon>Lachnospiraceae</taxon>
        <taxon>Mediterraneibacter</taxon>
    </lineage>
</organism>
<dbReference type="AlphaFoldDB" id="A0A9D2R6R6"/>
<name>A0A9D2R6R6_9FIRM</name>
<keyword evidence="1" id="KW-0812">Transmembrane</keyword>
<reference evidence="2" key="1">
    <citation type="journal article" date="2021" name="PeerJ">
        <title>Extensive microbial diversity within the chicken gut microbiome revealed by metagenomics and culture.</title>
        <authorList>
            <person name="Gilroy R."/>
            <person name="Ravi A."/>
            <person name="Getino M."/>
            <person name="Pursley I."/>
            <person name="Horton D.L."/>
            <person name="Alikhan N.F."/>
            <person name="Baker D."/>
            <person name="Gharbi K."/>
            <person name="Hall N."/>
            <person name="Watson M."/>
            <person name="Adriaenssens E.M."/>
            <person name="Foster-Nyarko E."/>
            <person name="Jarju S."/>
            <person name="Secka A."/>
            <person name="Antonio M."/>
            <person name="Oren A."/>
            <person name="Chaudhuri R.R."/>
            <person name="La Ragione R."/>
            <person name="Hildebrand F."/>
            <person name="Pallen M.J."/>
        </authorList>
    </citation>
    <scope>NUCLEOTIDE SEQUENCE</scope>
    <source>
        <strain evidence="2">ChiGjej3B3-11674</strain>
    </source>
</reference>
<feature type="transmembrane region" description="Helical" evidence="1">
    <location>
        <begin position="225"/>
        <end position="246"/>
    </location>
</feature>
<dbReference type="EMBL" id="DWUV01000235">
    <property type="protein sequence ID" value="HJD35304.1"/>
    <property type="molecule type" value="Genomic_DNA"/>
</dbReference>
<comment type="caution">
    <text evidence="2">The sequence shown here is derived from an EMBL/GenBank/DDBJ whole genome shotgun (WGS) entry which is preliminary data.</text>
</comment>
<feature type="transmembrane region" description="Helical" evidence="1">
    <location>
        <begin position="33"/>
        <end position="52"/>
    </location>
</feature>
<feature type="transmembrane region" description="Helical" evidence="1">
    <location>
        <begin position="161"/>
        <end position="180"/>
    </location>
</feature>
<dbReference type="InterPro" id="IPR011435">
    <property type="entry name" value="UmpAB"/>
</dbReference>
<sequence>MYQTGKGREWVNLKTIRIKERLQEKLQEKLNETLKAVLPIIAIVLVLCFTVAPVEPGILLAFLLGAVMLTVGMMFFTLGVDMSMTPIGENVGTCMTQTKKLGVMVLLSFILGFIVTISEPDLQVLAEQVPAVPNMVLVLSVAFGVGLFLVAALLRMLFNITLAYMLIVLYVFVFGLALLAPGDFIAVAFDAGGVTTGPMTVPFIMSLGIGISAIRSDERAEDDSFGLVALSSVGPILSVLVLSLIYRPESAQYVPDQIPQVTDSVKLWKLFAHEFPEYMKEMAVSLLPIIVFFILFQIIFRRMQRRALVRTAVGMAYTYAGLVLFLTGVNAGFMPAGSYLGQVLADNPYRWVIVPVGMVIGYFIVRAEPAVFVLTHQVEDITSGAISAGAMGLSLSIGVAVSLGLAMIRVLTGISIFWFVIPGYAAALILSFFVPKIFTAIAFDSGGVASGPMTATFLLPFAIGACVSTGGDIVTDAFGVVAMVAMTPLITIQILGLVYQFRSKQAENAGAETKEAVFAPLSDDEIIEL</sequence>
<evidence type="ECO:0000313" key="3">
    <source>
        <dbReference type="Proteomes" id="UP000823897"/>
    </source>
</evidence>
<gene>
    <name evidence="2" type="ORF">H9911_12355</name>
</gene>
<dbReference type="Pfam" id="PF07556">
    <property type="entry name" value="DUF1538"/>
    <property type="match status" value="2"/>
</dbReference>
<feature type="transmembrane region" description="Helical" evidence="1">
    <location>
        <begin position="349"/>
        <end position="365"/>
    </location>
</feature>
<dbReference type="Proteomes" id="UP000823897">
    <property type="component" value="Unassembled WGS sequence"/>
</dbReference>
<feature type="transmembrane region" description="Helical" evidence="1">
    <location>
        <begin position="282"/>
        <end position="300"/>
    </location>
</feature>
<feature type="transmembrane region" description="Helical" evidence="1">
    <location>
        <begin position="414"/>
        <end position="434"/>
    </location>
</feature>